<evidence type="ECO:0000313" key="3">
    <source>
        <dbReference type="Proteomes" id="UP000235023"/>
    </source>
</evidence>
<evidence type="ECO:0000256" key="1">
    <source>
        <dbReference type="SAM" id="Phobius"/>
    </source>
</evidence>
<feature type="transmembrane region" description="Helical" evidence="1">
    <location>
        <begin position="44"/>
        <end position="63"/>
    </location>
</feature>
<dbReference type="Proteomes" id="UP000235023">
    <property type="component" value="Unassembled WGS sequence"/>
</dbReference>
<keyword evidence="1" id="KW-0812">Transmembrane</keyword>
<protein>
    <submittedName>
        <fullName evidence="2">Uncharacterized protein</fullName>
    </submittedName>
</protein>
<keyword evidence="3" id="KW-1185">Reference proteome</keyword>
<organism evidence="2 3">
    <name type="scientific">Aspergillus taichungensis</name>
    <dbReference type="NCBI Taxonomy" id="482145"/>
    <lineage>
        <taxon>Eukaryota</taxon>
        <taxon>Fungi</taxon>
        <taxon>Dikarya</taxon>
        <taxon>Ascomycota</taxon>
        <taxon>Pezizomycotina</taxon>
        <taxon>Eurotiomycetes</taxon>
        <taxon>Eurotiomycetidae</taxon>
        <taxon>Eurotiales</taxon>
        <taxon>Aspergillaceae</taxon>
        <taxon>Aspergillus</taxon>
        <taxon>Aspergillus subgen. Circumdati</taxon>
    </lineage>
</organism>
<proteinExistence type="predicted"/>
<keyword evidence="1" id="KW-1133">Transmembrane helix</keyword>
<accession>A0A2J5HMX3</accession>
<dbReference type="AlphaFoldDB" id="A0A2J5HMX3"/>
<sequence>MTAGKRFSPHADGGGMARQKELSGEIICLSFTFLHLTSSTLPSLPFSLLVPSFLVCILCVAWLN</sequence>
<name>A0A2J5HMX3_9EURO</name>
<evidence type="ECO:0000313" key="2">
    <source>
        <dbReference type="EMBL" id="PLN78540.1"/>
    </source>
</evidence>
<gene>
    <name evidence="2" type="ORF">BDW42DRAFT_143143</name>
</gene>
<dbReference type="EMBL" id="KZ559575">
    <property type="protein sequence ID" value="PLN78540.1"/>
    <property type="molecule type" value="Genomic_DNA"/>
</dbReference>
<keyword evidence="1" id="KW-0472">Membrane</keyword>
<reference evidence="3" key="1">
    <citation type="submission" date="2017-12" db="EMBL/GenBank/DDBJ databases">
        <authorList>
            <consortium name="DOE Joint Genome Institute"/>
            <person name="Mondo S.J."/>
            <person name="Kjaerbolling I."/>
            <person name="Vesth T.C."/>
            <person name="Frisvad J.C."/>
            <person name="Nybo J.L."/>
            <person name="Theobald S."/>
            <person name="Kuo A."/>
            <person name="Bowyer P."/>
            <person name="Matsuda Y."/>
            <person name="Lyhne E.K."/>
            <person name="Kogle M.E."/>
            <person name="Clum A."/>
            <person name="Lipzen A."/>
            <person name="Salamov A."/>
            <person name="Ngan C.Y."/>
            <person name="Daum C."/>
            <person name="Chiniquy J."/>
            <person name="Barry K."/>
            <person name="LaButti K."/>
            <person name="Haridas S."/>
            <person name="Simmons B.A."/>
            <person name="Magnuson J.K."/>
            <person name="Mortensen U.H."/>
            <person name="Larsen T.O."/>
            <person name="Grigoriev I.V."/>
            <person name="Baker S.E."/>
            <person name="Andersen M.R."/>
            <person name="Nordberg H.P."/>
            <person name="Cantor M.N."/>
            <person name="Hua S.X."/>
        </authorList>
    </citation>
    <scope>NUCLEOTIDE SEQUENCE [LARGE SCALE GENOMIC DNA]</scope>
    <source>
        <strain evidence="3">IBT 19404</strain>
    </source>
</reference>